<evidence type="ECO:0000256" key="5">
    <source>
        <dbReference type="ARBA" id="ARBA00023163"/>
    </source>
</evidence>
<dbReference type="Gene3D" id="6.10.250.690">
    <property type="match status" value="1"/>
</dbReference>
<dbReference type="PROSITE" id="PS51755">
    <property type="entry name" value="OMPR_PHOB"/>
    <property type="match status" value="1"/>
</dbReference>
<dbReference type="GO" id="GO:0005829">
    <property type="term" value="C:cytosol"/>
    <property type="evidence" value="ECO:0007669"/>
    <property type="project" value="TreeGrafter"/>
</dbReference>
<feature type="DNA-binding region" description="OmpR/PhoB-type" evidence="7">
    <location>
        <begin position="135"/>
        <end position="233"/>
    </location>
</feature>
<sequence length="233" mass="25688">MDPGPAQRVLVVDDDPALSEVVGRYLRRDGFVVDYAADGTAGLAKALDTLPDLIVLDLMLPGLDGLEVCRRLRRVAPIPVVMLTALGEENDRIAGLEIGADDYVTKPFSPRELSARVKAVLRRAAAGSVTPSTTARRLTGAGCEVDLVAHQVRRDGRLVALTTKEFDLLVHFMTNPGRAYRREELLEAVWGWRFGDTSTVTVHLRRLREKIEPDPSAPRHLVTVRGVGYRFEP</sequence>
<dbReference type="Pfam" id="PF00486">
    <property type="entry name" value="Trans_reg_C"/>
    <property type="match status" value="1"/>
</dbReference>
<dbReference type="Gene3D" id="1.10.10.10">
    <property type="entry name" value="Winged helix-like DNA-binding domain superfamily/Winged helix DNA-binding domain"/>
    <property type="match status" value="1"/>
</dbReference>
<dbReference type="PANTHER" id="PTHR48111:SF4">
    <property type="entry name" value="DNA-BINDING DUAL TRANSCRIPTIONAL REGULATOR OMPR"/>
    <property type="match status" value="1"/>
</dbReference>
<dbReference type="Proteomes" id="UP000248764">
    <property type="component" value="Unassembled WGS sequence"/>
</dbReference>
<dbReference type="SUPFAM" id="SSF46894">
    <property type="entry name" value="C-terminal effector domain of the bipartite response regulators"/>
    <property type="match status" value="1"/>
</dbReference>
<dbReference type="PROSITE" id="PS50110">
    <property type="entry name" value="RESPONSE_REGULATORY"/>
    <property type="match status" value="1"/>
</dbReference>
<dbReference type="InterPro" id="IPR039420">
    <property type="entry name" value="WalR-like"/>
</dbReference>
<evidence type="ECO:0000313" key="10">
    <source>
        <dbReference type="EMBL" id="PZF85566.1"/>
    </source>
</evidence>
<name>A0A2W2CJ94_9ACTN</name>
<dbReference type="InterPro" id="IPR016032">
    <property type="entry name" value="Sig_transdc_resp-reg_C-effctor"/>
</dbReference>
<dbReference type="CDD" id="cd00383">
    <property type="entry name" value="trans_reg_C"/>
    <property type="match status" value="1"/>
</dbReference>
<proteinExistence type="predicted"/>
<protein>
    <submittedName>
        <fullName evidence="10">DNA-binding response regulator</fullName>
    </submittedName>
</protein>
<dbReference type="RefSeq" id="WP_111253406.1">
    <property type="nucleotide sequence ID" value="NZ_POTW01000007.1"/>
</dbReference>
<evidence type="ECO:0000256" key="7">
    <source>
        <dbReference type="PROSITE-ProRule" id="PRU01091"/>
    </source>
</evidence>
<evidence type="ECO:0000259" key="9">
    <source>
        <dbReference type="PROSITE" id="PS51755"/>
    </source>
</evidence>
<dbReference type="InterPro" id="IPR036388">
    <property type="entry name" value="WH-like_DNA-bd_sf"/>
</dbReference>
<feature type="domain" description="OmpR/PhoB-type" evidence="9">
    <location>
        <begin position="135"/>
        <end position="233"/>
    </location>
</feature>
<comment type="caution">
    <text evidence="10">The sequence shown here is derived from an EMBL/GenBank/DDBJ whole genome shotgun (WGS) entry which is preliminary data.</text>
</comment>
<evidence type="ECO:0000256" key="1">
    <source>
        <dbReference type="ARBA" id="ARBA00022553"/>
    </source>
</evidence>
<evidence type="ECO:0000256" key="2">
    <source>
        <dbReference type="ARBA" id="ARBA00023012"/>
    </source>
</evidence>
<organism evidence="10 11">
    <name type="scientific">Jiangella anatolica</name>
    <dbReference type="NCBI Taxonomy" id="2670374"/>
    <lineage>
        <taxon>Bacteria</taxon>
        <taxon>Bacillati</taxon>
        <taxon>Actinomycetota</taxon>
        <taxon>Actinomycetes</taxon>
        <taxon>Jiangellales</taxon>
        <taxon>Jiangellaceae</taxon>
        <taxon>Jiangella</taxon>
    </lineage>
</organism>
<dbReference type="AlphaFoldDB" id="A0A2W2CJ94"/>
<accession>A0A2W2CJ94</accession>
<dbReference type="EMBL" id="POTW01000007">
    <property type="protein sequence ID" value="PZF85566.1"/>
    <property type="molecule type" value="Genomic_DNA"/>
</dbReference>
<keyword evidence="5" id="KW-0804">Transcription</keyword>
<feature type="modified residue" description="4-aspartylphosphate" evidence="6">
    <location>
        <position position="57"/>
    </location>
</feature>
<dbReference type="InterPro" id="IPR011006">
    <property type="entry name" value="CheY-like_superfamily"/>
</dbReference>
<dbReference type="Pfam" id="PF00072">
    <property type="entry name" value="Response_reg"/>
    <property type="match status" value="1"/>
</dbReference>
<dbReference type="SUPFAM" id="SSF52172">
    <property type="entry name" value="CheY-like"/>
    <property type="match status" value="1"/>
</dbReference>
<keyword evidence="11" id="KW-1185">Reference proteome</keyword>
<dbReference type="GO" id="GO:0000156">
    <property type="term" value="F:phosphorelay response regulator activity"/>
    <property type="evidence" value="ECO:0007669"/>
    <property type="project" value="TreeGrafter"/>
</dbReference>
<dbReference type="FunFam" id="1.10.10.10:FF:000018">
    <property type="entry name" value="DNA-binding response regulator ResD"/>
    <property type="match status" value="1"/>
</dbReference>
<dbReference type="GO" id="GO:0006355">
    <property type="term" value="P:regulation of DNA-templated transcription"/>
    <property type="evidence" value="ECO:0007669"/>
    <property type="project" value="InterPro"/>
</dbReference>
<dbReference type="Gene3D" id="3.40.50.2300">
    <property type="match status" value="1"/>
</dbReference>
<dbReference type="GO" id="GO:0032993">
    <property type="term" value="C:protein-DNA complex"/>
    <property type="evidence" value="ECO:0007669"/>
    <property type="project" value="TreeGrafter"/>
</dbReference>
<evidence type="ECO:0000313" key="11">
    <source>
        <dbReference type="Proteomes" id="UP000248764"/>
    </source>
</evidence>
<keyword evidence="2" id="KW-0902">Two-component regulatory system</keyword>
<dbReference type="GO" id="GO:0000976">
    <property type="term" value="F:transcription cis-regulatory region binding"/>
    <property type="evidence" value="ECO:0007669"/>
    <property type="project" value="TreeGrafter"/>
</dbReference>
<evidence type="ECO:0000256" key="3">
    <source>
        <dbReference type="ARBA" id="ARBA00023015"/>
    </source>
</evidence>
<evidence type="ECO:0000256" key="4">
    <source>
        <dbReference type="ARBA" id="ARBA00023125"/>
    </source>
</evidence>
<evidence type="ECO:0000259" key="8">
    <source>
        <dbReference type="PROSITE" id="PS50110"/>
    </source>
</evidence>
<keyword evidence="3" id="KW-0805">Transcription regulation</keyword>
<dbReference type="SMART" id="SM00448">
    <property type="entry name" value="REC"/>
    <property type="match status" value="1"/>
</dbReference>
<dbReference type="FunFam" id="3.40.50.2300:FF:000001">
    <property type="entry name" value="DNA-binding response regulator PhoB"/>
    <property type="match status" value="1"/>
</dbReference>
<dbReference type="InterPro" id="IPR001867">
    <property type="entry name" value="OmpR/PhoB-type_DNA-bd"/>
</dbReference>
<reference evidence="10 11" key="1">
    <citation type="submission" date="2018-01" db="EMBL/GenBank/DDBJ databases">
        <title>Draft genome sequence of Jiangella sp. GTF31.</title>
        <authorList>
            <person name="Sahin N."/>
            <person name="Ay H."/>
            <person name="Saygin H."/>
        </authorList>
    </citation>
    <scope>NUCLEOTIDE SEQUENCE [LARGE SCALE GENOMIC DNA]</scope>
    <source>
        <strain evidence="10 11">GTF31</strain>
    </source>
</reference>
<dbReference type="SMART" id="SM00862">
    <property type="entry name" value="Trans_reg_C"/>
    <property type="match status" value="1"/>
</dbReference>
<gene>
    <name evidence="10" type="ORF">C1I92_04130</name>
</gene>
<evidence type="ECO:0000256" key="6">
    <source>
        <dbReference type="PROSITE-ProRule" id="PRU00169"/>
    </source>
</evidence>
<keyword evidence="1 6" id="KW-0597">Phosphoprotein</keyword>
<feature type="domain" description="Response regulatory" evidence="8">
    <location>
        <begin position="8"/>
        <end position="121"/>
    </location>
</feature>
<dbReference type="InterPro" id="IPR001789">
    <property type="entry name" value="Sig_transdc_resp-reg_receiver"/>
</dbReference>
<dbReference type="PANTHER" id="PTHR48111">
    <property type="entry name" value="REGULATOR OF RPOS"/>
    <property type="match status" value="1"/>
</dbReference>
<keyword evidence="4 7" id="KW-0238">DNA-binding</keyword>